<dbReference type="EMBL" id="CM047588">
    <property type="protein sequence ID" value="KAI9905287.1"/>
    <property type="molecule type" value="Genomic_DNA"/>
</dbReference>
<gene>
    <name evidence="1" type="ORF">PsorP6_014328</name>
</gene>
<protein>
    <submittedName>
        <fullName evidence="1">Uncharacterized protein</fullName>
    </submittedName>
</protein>
<dbReference type="Proteomes" id="UP001163321">
    <property type="component" value="Chromosome 9"/>
</dbReference>
<evidence type="ECO:0000313" key="2">
    <source>
        <dbReference type="Proteomes" id="UP001163321"/>
    </source>
</evidence>
<comment type="caution">
    <text evidence="1">The sequence shown here is derived from an EMBL/GenBank/DDBJ whole genome shotgun (WGS) entry which is preliminary data.</text>
</comment>
<sequence length="168" mass="18171">MEDSQNWSSFDESTRRKEKKKTVQSGEMNGVKKGKGVNALMEPVALRHLRNRLVFGSLVGFLTGATFGGIDGARLYMKQNGKLAPAALSTVARGAAVTGGSFSGYGWTPFTVTAMATQREDDVLNAGISAVAAGLPFVRSVVMRQNLPYALMLVALDHFHEELSEFRT</sequence>
<name>A0ACC0VFQ9_9STRA</name>
<proteinExistence type="predicted"/>
<keyword evidence="2" id="KW-1185">Reference proteome</keyword>
<evidence type="ECO:0000313" key="1">
    <source>
        <dbReference type="EMBL" id="KAI9905287.1"/>
    </source>
</evidence>
<organism evidence="1 2">
    <name type="scientific">Peronosclerospora sorghi</name>
    <dbReference type="NCBI Taxonomy" id="230839"/>
    <lineage>
        <taxon>Eukaryota</taxon>
        <taxon>Sar</taxon>
        <taxon>Stramenopiles</taxon>
        <taxon>Oomycota</taxon>
        <taxon>Peronosporomycetes</taxon>
        <taxon>Peronosporales</taxon>
        <taxon>Peronosporaceae</taxon>
        <taxon>Peronosclerospora</taxon>
    </lineage>
</organism>
<accession>A0ACC0VFQ9</accession>
<reference evidence="1 2" key="1">
    <citation type="journal article" date="2022" name="bioRxiv">
        <title>The genome of the oomycete Peronosclerospora sorghi, a cosmopolitan pathogen of maize and sorghum, is inflated with dispersed pseudogenes.</title>
        <authorList>
            <person name="Fletcher K."/>
            <person name="Martin F."/>
            <person name="Isakeit T."/>
            <person name="Cavanaugh K."/>
            <person name="Magill C."/>
            <person name="Michelmore R."/>
        </authorList>
    </citation>
    <scope>NUCLEOTIDE SEQUENCE [LARGE SCALE GENOMIC DNA]</scope>
    <source>
        <strain evidence="1">P6</strain>
    </source>
</reference>